<proteinExistence type="predicted"/>
<organism evidence="1 2">
    <name type="scientific">Acuticoccus sediminis</name>
    <dbReference type="NCBI Taxonomy" id="2184697"/>
    <lineage>
        <taxon>Bacteria</taxon>
        <taxon>Pseudomonadati</taxon>
        <taxon>Pseudomonadota</taxon>
        <taxon>Alphaproteobacteria</taxon>
        <taxon>Hyphomicrobiales</taxon>
        <taxon>Amorphaceae</taxon>
        <taxon>Acuticoccus</taxon>
    </lineage>
</organism>
<gene>
    <name evidence="1" type="ORF">DLJ53_33365</name>
</gene>
<evidence type="ECO:0000313" key="1">
    <source>
        <dbReference type="EMBL" id="RAH96115.1"/>
    </source>
</evidence>
<dbReference type="AlphaFoldDB" id="A0A8B2NF32"/>
<dbReference type="Proteomes" id="UP000249590">
    <property type="component" value="Unassembled WGS sequence"/>
</dbReference>
<keyword evidence="2" id="KW-1185">Reference proteome</keyword>
<dbReference type="RefSeq" id="WP_111352646.1">
    <property type="nucleotide sequence ID" value="NZ_QHHQ01000016.1"/>
</dbReference>
<accession>A0A8B2NF32</accession>
<protein>
    <recommendedName>
        <fullName evidence="3">DUF1330 domain-containing protein</fullName>
    </recommendedName>
</protein>
<dbReference type="EMBL" id="QHHQ01000016">
    <property type="protein sequence ID" value="RAH96115.1"/>
    <property type="molecule type" value="Genomic_DNA"/>
</dbReference>
<evidence type="ECO:0000313" key="2">
    <source>
        <dbReference type="Proteomes" id="UP000249590"/>
    </source>
</evidence>
<dbReference type="OrthoDB" id="8909581at2"/>
<name>A0A8B2NF32_9HYPH</name>
<sequence length="137" mass="15210">MHSIELSPAALDAAEQAAGDGPVVMVNLLKFRDRPDYPQNFEGARSDSRTGYFEGYVGGFMAACGDVGVTPQPLYAGRQFGGIMVGEDDAWDDIAVVWYDRFADLRRVLASETYIRSAKPHRFAVLADWRFIATRSR</sequence>
<dbReference type="Gene3D" id="3.30.70.100">
    <property type="match status" value="1"/>
</dbReference>
<evidence type="ECO:0008006" key="3">
    <source>
        <dbReference type="Google" id="ProtNLM"/>
    </source>
</evidence>
<comment type="caution">
    <text evidence="1">The sequence shown here is derived from an EMBL/GenBank/DDBJ whole genome shotgun (WGS) entry which is preliminary data.</text>
</comment>
<reference evidence="1 2" key="1">
    <citation type="submission" date="2018-05" db="EMBL/GenBank/DDBJ databases">
        <title>Acuticoccus sediminis sp. nov., isolated from deep-sea sediment of Indian Ocean.</title>
        <authorList>
            <person name="Liu X."/>
            <person name="Lai Q."/>
            <person name="Du Y."/>
            <person name="Sun F."/>
            <person name="Zhang X."/>
            <person name="Wang S."/>
            <person name="Shao Z."/>
        </authorList>
    </citation>
    <scope>NUCLEOTIDE SEQUENCE [LARGE SCALE GENOMIC DNA]</scope>
    <source>
        <strain evidence="1 2">PTG4-2</strain>
    </source>
</reference>